<organism evidence="7 8">
    <name type="scientific">Reticulomyxa filosa</name>
    <dbReference type="NCBI Taxonomy" id="46433"/>
    <lineage>
        <taxon>Eukaryota</taxon>
        <taxon>Sar</taxon>
        <taxon>Rhizaria</taxon>
        <taxon>Retaria</taxon>
        <taxon>Foraminifera</taxon>
        <taxon>Monothalamids</taxon>
        <taxon>Reticulomyxidae</taxon>
        <taxon>Reticulomyxa</taxon>
    </lineage>
</organism>
<accession>X6MMA7</accession>
<keyword evidence="3" id="KW-0547">Nucleotide-binding</keyword>
<dbReference type="SUPFAM" id="SSF50677">
    <property type="entry name" value="ValRS/IleRS/LeuRS editing domain"/>
    <property type="match status" value="1"/>
</dbReference>
<keyword evidence="5" id="KW-0648">Protein biosynthesis</keyword>
<name>X6MMA7_RETFI</name>
<evidence type="ECO:0000256" key="6">
    <source>
        <dbReference type="ARBA" id="ARBA00023146"/>
    </source>
</evidence>
<dbReference type="GO" id="GO:0002161">
    <property type="term" value="F:aminoacyl-tRNA deacylase activity"/>
    <property type="evidence" value="ECO:0007669"/>
    <property type="project" value="InterPro"/>
</dbReference>
<dbReference type="GO" id="GO:0004823">
    <property type="term" value="F:leucine-tRNA ligase activity"/>
    <property type="evidence" value="ECO:0007669"/>
    <property type="project" value="InterPro"/>
</dbReference>
<sequence>MAWQGFTSKTGEYDKCVELEGWDLLGRKVKAPNAVKYDHVYVLPLLSIRMSKGTGVVTSVPSDAPMDYAALRDAQSDAQFRKKYYLEDHMVADFHPVPIIAIEAKDFSSTQAAVDLVEKEQIKSAESVKKLETIKNTVYKLGFNFGKLIVGPEQYRNKPVESVKEHIKKDMIDRGLAAVYWEPEGLVKSRTGVECVVAPTDQYFLTYGESKWQAQVMRHVQDVLNTYNPKTHAEFVARVAWLREWACSREFGLGTKLPMDTKFVIESLSDSTIYMAFYTG</sequence>
<keyword evidence="8" id="KW-1185">Reference proteome</keyword>
<dbReference type="SUPFAM" id="SSF52374">
    <property type="entry name" value="Nucleotidylyl transferase"/>
    <property type="match status" value="1"/>
</dbReference>
<keyword evidence="6 7" id="KW-0030">Aminoacyl-tRNA synthetase</keyword>
<dbReference type="GO" id="GO:0005524">
    <property type="term" value="F:ATP binding"/>
    <property type="evidence" value="ECO:0007669"/>
    <property type="project" value="UniProtKB-KW"/>
</dbReference>
<comment type="caution">
    <text evidence="7">The sequence shown here is derived from an EMBL/GenBank/DDBJ whole genome shotgun (WGS) entry which is preliminary data.</text>
</comment>
<gene>
    <name evidence="7" type="ORF">RFI_23148</name>
</gene>
<evidence type="ECO:0000313" key="8">
    <source>
        <dbReference type="Proteomes" id="UP000023152"/>
    </source>
</evidence>
<evidence type="ECO:0000256" key="5">
    <source>
        <dbReference type="ARBA" id="ARBA00022917"/>
    </source>
</evidence>
<dbReference type="AlphaFoldDB" id="X6MMA7"/>
<dbReference type="PANTHER" id="PTHR45794">
    <property type="entry name" value="LEUCYL-TRNA SYNTHETASE"/>
    <property type="match status" value="1"/>
</dbReference>
<comment type="similarity">
    <text evidence="1">Belongs to the class-I aminoacyl-tRNA synthetase family.</text>
</comment>
<dbReference type="Proteomes" id="UP000023152">
    <property type="component" value="Unassembled WGS sequence"/>
</dbReference>
<evidence type="ECO:0000313" key="7">
    <source>
        <dbReference type="EMBL" id="ETO14220.1"/>
    </source>
</evidence>
<dbReference type="GO" id="GO:0006429">
    <property type="term" value="P:leucyl-tRNA aminoacylation"/>
    <property type="evidence" value="ECO:0007669"/>
    <property type="project" value="InterPro"/>
</dbReference>
<keyword evidence="2" id="KW-0436">Ligase</keyword>
<dbReference type="InterPro" id="IPR009008">
    <property type="entry name" value="Val/Leu/Ile-tRNA-synth_edit"/>
</dbReference>
<reference evidence="7 8" key="1">
    <citation type="journal article" date="2013" name="Curr. Biol.">
        <title>The Genome of the Foraminiferan Reticulomyxa filosa.</title>
        <authorList>
            <person name="Glockner G."/>
            <person name="Hulsmann N."/>
            <person name="Schleicher M."/>
            <person name="Noegel A.A."/>
            <person name="Eichinger L."/>
            <person name="Gallinger C."/>
            <person name="Pawlowski J."/>
            <person name="Sierra R."/>
            <person name="Euteneuer U."/>
            <person name="Pillet L."/>
            <person name="Moustafa A."/>
            <person name="Platzer M."/>
            <person name="Groth M."/>
            <person name="Szafranski K."/>
            <person name="Schliwa M."/>
        </authorList>
    </citation>
    <scope>NUCLEOTIDE SEQUENCE [LARGE SCALE GENOMIC DNA]</scope>
</reference>
<dbReference type="InterPro" id="IPR004493">
    <property type="entry name" value="Leu-tRNA-synth_Ia_arc/euk"/>
</dbReference>
<proteinExistence type="inferred from homology"/>
<dbReference type="OrthoDB" id="2422044at2759"/>
<evidence type="ECO:0000256" key="2">
    <source>
        <dbReference type="ARBA" id="ARBA00022598"/>
    </source>
</evidence>
<dbReference type="EMBL" id="ASPP01020159">
    <property type="protein sequence ID" value="ETO14220.1"/>
    <property type="molecule type" value="Genomic_DNA"/>
</dbReference>
<keyword evidence="4" id="KW-0067">ATP-binding</keyword>
<evidence type="ECO:0000256" key="3">
    <source>
        <dbReference type="ARBA" id="ARBA00022741"/>
    </source>
</evidence>
<dbReference type="Gene3D" id="3.90.740.10">
    <property type="entry name" value="Valyl/Leucyl/Isoleucyl-tRNA synthetase, editing domain"/>
    <property type="match status" value="1"/>
</dbReference>
<evidence type="ECO:0000256" key="4">
    <source>
        <dbReference type="ARBA" id="ARBA00022840"/>
    </source>
</evidence>
<evidence type="ECO:0000256" key="1">
    <source>
        <dbReference type="ARBA" id="ARBA00005594"/>
    </source>
</evidence>
<protein>
    <submittedName>
        <fullName evidence="7">Leucyl-tRNA synthetase family protein</fullName>
    </submittedName>
</protein>
<dbReference type="PANTHER" id="PTHR45794:SF1">
    <property type="entry name" value="LEUCINE--TRNA LIGASE, CYTOPLASMIC"/>
    <property type="match status" value="1"/>
</dbReference>